<dbReference type="Pfam" id="PF10988">
    <property type="entry name" value="DUF2807"/>
    <property type="match status" value="1"/>
</dbReference>
<gene>
    <name evidence="3" type="ORF">SAMN05444280_11714</name>
</gene>
<feature type="domain" description="Putative auto-transporter adhesin head GIN" evidence="2">
    <location>
        <begin position="32"/>
        <end position="220"/>
    </location>
</feature>
<keyword evidence="4" id="KW-1185">Reference proteome</keyword>
<dbReference type="InterPro" id="IPR021255">
    <property type="entry name" value="DUF2807"/>
</dbReference>
<evidence type="ECO:0000256" key="1">
    <source>
        <dbReference type="SAM" id="SignalP"/>
    </source>
</evidence>
<dbReference type="Gene3D" id="2.160.20.120">
    <property type="match status" value="1"/>
</dbReference>
<organism evidence="3 4">
    <name type="scientific">Tangfeifania diversioriginum</name>
    <dbReference type="NCBI Taxonomy" id="1168035"/>
    <lineage>
        <taxon>Bacteria</taxon>
        <taxon>Pseudomonadati</taxon>
        <taxon>Bacteroidota</taxon>
        <taxon>Bacteroidia</taxon>
        <taxon>Marinilabiliales</taxon>
        <taxon>Prolixibacteraceae</taxon>
        <taxon>Tangfeifania</taxon>
    </lineage>
</organism>
<dbReference type="OrthoDB" id="680270at2"/>
<protein>
    <submittedName>
        <fullName evidence="3">Putative auto-transporter adhesin, head GIN domain</fullName>
    </submittedName>
</protein>
<dbReference type="Proteomes" id="UP000184050">
    <property type="component" value="Unassembled WGS sequence"/>
</dbReference>
<dbReference type="STRING" id="1168035.SAMN05444280_11714"/>
<dbReference type="RefSeq" id="WP_073169585.1">
    <property type="nucleotide sequence ID" value="NZ_FQZE01000017.1"/>
</dbReference>
<accession>A0A1M6IJU9</accession>
<proteinExistence type="predicted"/>
<dbReference type="EMBL" id="FQZE01000017">
    <property type="protein sequence ID" value="SHJ34677.1"/>
    <property type="molecule type" value="Genomic_DNA"/>
</dbReference>
<name>A0A1M6IJU9_9BACT</name>
<evidence type="ECO:0000259" key="2">
    <source>
        <dbReference type="Pfam" id="PF10988"/>
    </source>
</evidence>
<feature type="chain" id="PRO_5013110565" evidence="1">
    <location>
        <begin position="24"/>
        <end position="235"/>
    </location>
</feature>
<evidence type="ECO:0000313" key="3">
    <source>
        <dbReference type="EMBL" id="SHJ34677.1"/>
    </source>
</evidence>
<sequence>MKPKFASFFLILFCSILVLPALAEKEVRDVSEFSSISLNVSGKLYLEQGDPQRVEIVAKSSTLEDIVTEVKNGELVIRFKNRNFFWQSFNPGSIEIFVRVPDIEGLAVSGSGHIIADKRITSRRMAMAVSGSGNIKLNDLRTERVKASVSGSGSLVIENGGMAEEFNASISGSGNVKAEDFEAENVEVHISGSGNCSIHAIETLKARVAGSGSVYYSGNPQVDSSVSGSGRVRSR</sequence>
<reference evidence="3 4" key="1">
    <citation type="submission" date="2016-11" db="EMBL/GenBank/DDBJ databases">
        <authorList>
            <person name="Jaros S."/>
            <person name="Januszkiewicz K."/>
            <person name="Wedrychowicz H."/>
        </authorList>
    </citation>
    <scope>NUCLEOTIDE SEQUENCE [LARGE SCALE GENOMIC DNA]</scope>
    <source>
        <strain evidence="3 4">DSM 27063</strain>
    </source>
</reference>
<evidence type="ECO:0000313" key="4">
    <source>
        <dbReference type="Proteomes" id="UP000184050"/>
    </source>
</evidence>
<dbReference type="PANTHER" id="PTHR39200">
    <property type="entry name" value="HYPOTHETICAL EXPORTED PROTEIN"/>
    <property type="match status" value="1"/>
</dbReference>
<keyword evidence="1" id="KW-0732">Signal</keyword>
<dbReference type="AlphaFoldDB" id="A0A1M6IJU9"/>
<feature type="signal peptide" evidence="1">
    <location>
        <begin position="1"/>
        <end position="23"/>
    </location>
</feature>
<dbReference type="PANTHER" id="PTHR39200:SF1">
    <property type="entry name" value="AUTO-TRANSPORTER ADHESIN HEAD GIN DOMAIN-CONTAINING PROTEIN-RELATED"/>
    <property type="match status" value="1"/>
</dbReference>